<dbReference type="Gene3D" id="2.40.70.10">
    <property type="entry name" value="Acid Proteases"/>
    <property type="match status" value="1"/>
</dbReference>
<comment type="caution">
    <text evidence="3">The sequence shown here is derived from an EMBL/GenBank/DDBJ whole genome shotgun (WGS) entry which is preliminary data.</text>
</comment>
<dbReference type="AlphaFoldDB" id="A0A444IQQ5"/>
<dbReference type="Pfam" id="PF05618">
    <property type="entry name" value="Zn_protease"/>
    <property type="match status" value="1"/>
</dbReference>
<protein>
    <recommendedName>
        <fullName evidence="2">Retropepsin-like aspartic endopeptidase domain-containing protein</fullName>
    </recommendedName>
</protein>
<dbReference type="Proteomes" id="UP000287853">
    <property type="component" value="Unassembled WGS sequence"/>
</dbReference>
<organism evidence="3 4">
    <name type="scientific">Candidatus Electrothrix aarhusensis</name>
    <dbReference type="NCBI Taxonomy" id="1859131"/>
    <lineage>
        <taxon>Bacteria</taxon>
        <taxon>Pseudomonadati</taxon>
        <taxon>Thermodesulfobacteriota</taxon>
        <taxon>Desulfobulbia</taxon>
        <taxon>Desulfobulbales</taxon>
        <taxon>Desulfobulbaceae</taxon>
        <taxon>Candidatus Electrothrix</taxon>
    </lineage>
</organism>
<evidence type="ECO:0000256" key="1">
    <source>
        <dbReference type="SAM" id="MobiDB-lite"/>
    </source>
</evidence>
<name>A0A444IQQ5_9BACT</name>
<keyword evidence="4" id="KW-1185">Reference proteome</keyword>
<dbReference type="PANTHER" id="PTHR38037:SF1">
    <property type="entry name" value="ATP-DEPENDENT ZINC PROTEASE DOMAIN-CONTAINING PROTEIN-RELATED"/>
    <property type="match status" value="1"/>
</dbReference>
<dbReference type="PANTHER" id="PTHR38037">
    <property type="entry name" value="ZN_PROTEASE DOMAIN-CONTAINING PROTEIN"/>
    <property type="match status" value="1"/>
</dbReference>
<dbReference type="InterPro" id="IPR008503">
    <property type="entry name" value="Asp_endopeptidase"/>
</dbReference>
<evidence type="ECO:0000259" key="2">
    <source>
        <dbReference type="Pfam" id="PF05618"/>
    </source>
</evidence>
<evidence type="ECO:0000313" key="3">
    <source>
        <dbReference type="EMBL" id="RWX43180.1"/>
    </source>
</evidence>
<dbReference type="EMBL" id="MTKO01000129">
    <property type="protein sequence ID" value="RWX43180.1"/>
    <property type="molecule type" value="Genomic_DNA"/>
</dbReference>
<feature type="region of interest" description="Disordered" evidence="1">
    <location>
        <begin position="146"/>
        <end position="170"/>
    </location>
</feature>
<proteinExistence type="predicted"/>
<dbReference type="SUPFAM" id="SSF50630">
    <property type="entry name" value="Acid proteases"/>
    <property type="match status" value="1"/>
</dbReference>
<evidence type="ECO:0000313" key="4">
    <source>
        <dbReference type="Proteomes" id="UP000287853"/>
    </source>
</evidence>
<accession>A0A444IQQ5</accession>
<feature type="domain" description="Retropepsin-like aspartic endopeptidase" evidence="2">
    <location>
        <begin position="11"/>
        <end position="144"/>
    </location>
</feature>
<dbReference type="InterPro" id="IPR021109">
    <property type="entry name" value="Peptidase_aspartic_dom_sf"/>
</dbReference>
<sequence>MVKKRKIELPVIGWREWVKLPSLGVDKIKVKVDSGARSSSIQAVNLKTFDRDGEQWVRFKIHPIQRSSKGTIDAEARVLEFRSIKSSNGISKVRPVILANIELLGQVWEVELTLASRDNMGFRMLLGREAFKDRFMVDGGRSYYGGRPDRKKKVHRGPKIDSEPQNQGKL</sequence>
<reference evidence="3 4" key="1">
    <citation type="submission" date="2017-01" db="EMBL/GenBank/DDBJ databases">
        <title>The cable genome- insights into the physiology and evolution of filamentous bacteria capable of sulfide oxidation via long distance electron transfer.</title>
        <authorList>
            <person name="Schreiber L."/>
            <person name="Bjerg J.T."/>
            <person name="Boggild A."/>
            <person name="Van De Vossenberg J."/>
            <person name="Meysman F."/>
            <person name="Nielsen L.P."/>
            <person name="Schramm A."/>
            <person name="Kjeldsen K.U."/>
        </authorList>
    </citation>
    <scope>NUCLEOTIDE SEQUENCE [LARGE SCALE GENOMIC DNA]</scope>
    <source>
        <strain evidence="3">MCF</strain>
    </source>
</reference>
<gene>
    <name evidence="3" type="ORF">H206_02999</name>
</gene>